<evidence type="ECO:0000256" key="3">
    <source>
        <dbReference type="ARBA" id="ARBA00022723"/>
    </source>
</evidence>
<dbReference type="InterPro" id="IPR051600">
    <property type="entry name" value="Beta-PGM-like"/>
</dbReference>
<dbReference type="Gene3D" id="3.40.50.1000">
    <property type="entry name" value="HAD superfamily/HAD-like"/>
    <property type="match status" value="1"/>
</dbReference>
<dbReference type="InterPro" id="IPR036412">
    <property type="entry name" value="HAD-like_sf"/>
</dbReference>
<sequence length="210" mass="23977">MKKAVIFDMDGVLIDSEPFYFERRMEYFKEKGIRPGSNKFEDYVGNSEKQTWEILVPKDETKRKQLQQDYLHYKKKNQIDFSKALRSSVSKVLDELLEAGFSLSLASSSPRSEIDQMLSDCKLMDYFSYTISGEEVKESKPNPEIYLVSQEVLKCDDYLAIEDSPLGIAAAKAAGIYTVALQQDFLLDQKAADSIISDLKEILTLPQLTR</sequence>
<evidence type="ECO:0000313" key="6">
    <source>
        <dbReference type="EMBL" id="MBO0450821.1"/>
    </source>
</evidence>
<proteinExistence type="inferred from homology"/>
<keyword evidence="7" id="KW-1185">Reference proteome</keyword>
<name>A0ABS3HBH1_9ENTE</name>
<dbReference type="InterPro" id="IPR023214">
    <property type="entry name" value="HAD_sf"/>
</dbReference>
<dbReference type="Pfam" id="PF13419">
    <property type="entry name" value="HAD_2"/>
    <property type="match status" value="1"/>
</dbReference>
<dbReference type="SFLD" id="SFLDG01135">
    <property type="entry name" value="C1.5.6:_HAD__Beta-PGM__Phospha"/>
    <property type="match status" value="1"/>
</dbReference>
<dbReference type="InterPro" id="IPR006439">
    <property type="entry name" value="HAD-SF_hydro_IA"/>
</dbReference>
<evidence type="ECO:0000256" key="5">
    <source>
        <dbReference type="ARBA" id="ARBA00023277"/>
    </source>
</evidence>
<evidence type="ECO:0000256" key="2">
    <source>
        <dbReference type="ARBA" id="ARBA00006171"/>
    </source>
</evidence>
<dbReference type="PANTHER" id="PTHR46193:SF18">
    <property type="entry name" value="HEXITOL PHOSPHATASE B"/>
    <property type="match status" value="1"/>
</dbReference>
<dbReference type="Gene3D" id="1.10.150.240">
    <property type="entry name" value="Putative phosphatase, domain 2"/>
    <property type="match status" value="1"/>
</dbReference>
<dbReference type="InterPro" id="IPR023198">
    <property type="entry name" value="PGP-like_dom2"/>
</dbReference>
<keyword evidence="4" id="KW-0460">Magnesium</keyword>
<evidence type="ECO:0000313" key="7">
    <source>
        <dbReference type="Proteomes" id="UP000664495"/>
    </source>
</evidence>
<dbReference type="Proteomes" id="UP000664495">
    <property type="component" value="Unassembled WGS sequence"/>
</dbReference>
<dbReference type="InterPro" id="IPR041492">
    <property type="entry name" value="HAD_2"/>
</dbReference>
<dbReference type="PANTHER" id="PTHR46193">
    <property type="entry name" value="6-PHOSPHOGLUCONATE PHOSPHATASE"/>
    <property type="match status" value="1"/>
</dbReference>
<keyword evidence="3" id="KW-0479">Metal-binding</keyword>
<organism evidence="6 7">
    <name type="scientific">Candidatus Enterococcus murrayae</name>
    <dbReference type="NCBI Taxonomy" id="2815321"/>
    <lineage>
        <taxon>Bacteria</taxon>
        <taxon>Bacillati</taxon>
        <taxon>Bacillota</taxon>
        <taxon>Bacilli</taxon>
        <taxon>Lactobacillales</taxon>
        <taxon>Enterococcaceae</taxon>
        <taxon>Enterococcus</taxon>
    </lineage>
</organism>
<evidence type="ECO:0000256" key="1">
    <source>
        <dbReference type="ARBA" id="ARBA00001946"/>
    </source>
</evidence>
<dbReference type="NCBIfam" id="TIGR01509">
    <property type="entry name" value="HAD-SF-IA-v3"/>
    <property type="match status" value="1"/>
</dbReference>
<comment type="similarity">
    <text evidence="2">Belongs to the HAD-like hydrolase superfamily. CbbY/CbbZ/Gph/YieH family.</text>
</comment>
<keyword evidence="5" id="KW-0119">Carbohydrate metabolism</keyword>
<dbReference type="RefSeq" id="WP_207106631.1">
    <property type="nucleotide sequence ID" value="NZ_JAFLVR010000001.1"/>
</dbReference>
<gene>
    <name evidence="6" type="ORF">JZO85_00985</name>
</gene>
<comment type="cofactor">
    <cofactor evidence="1">
        <name>Mg(2+)</name>
        <dbReference type="ChEBI" id="CHEBI:18420"/>
    </cofactor>
</comment>
<dbReference type="SFLD" id="SFLDS00003">
    <property type="entry name" value="Haloacid_Dehalogenase"/>
    <property type="match status" value="1"/>
</dbReference>
<comment type="caution">
    <text evidence="6">The sequence shown here is derived from an EMBL/GenBank/DDBJ whole genome shotgun (WGS) entry which is preliminary data.</text>
</comment>
<protein>
    <submittedName>
        <fullName evidence="6">HAD family phosphatase</fullName>
    </submittedName>
</protein>
<dbReference type="EMBL" id="JAFLVR010000001">
    <property type="protein sequence ID" value="MBO0450821.1"/>
    <property type="molecule type" value="Genomic_DNA"/>
</dbReference>
<dbReference type="SFLD" id="SFLDG01129">
    <property type="entry name" value="C1.5:_HAD__Beta-PGM__Phosphata"/>
    <property type="match status" value="1"/>
</dbReference>
<evidence type="ECO:0000256" key="4">
    <source>
        <dbReference type="ARBA" id="ARBA00022842"/>
    </source>
</evidence>
<dbReference type="SUPFAM" id="SSF56784">
    <property type="entry name" value="HAD-like"/>
    <property type="match status" value="1"/>
</dbReference>
<reference evidence="6 7" key="1">
    <citation type="submission" date="2021-03" db="EMBL/GenBank/DDBJ databases">
        <title>Enterococcal diversity collection.</title>
        <authorList>
            <person name="Gilmore M.S."/>
            <person name="Schwartzman J."/>
            <person name="Van Tyne D."/>
            <person name="Martin M."/>
            <person name="Earl A.M."/>
            <person name="Manson A.L."/>
            <person name="Straub T."/>
            <person name="Salamzade R."/>
            <person name="Saavedra J."/>
            <person name="Lebreton F."/>
            <person name="Prichula J."/>
            <person name="Schaufler K."/>
            <person name="Gaca A."/>
            <person name="Sgardioli B."/>
            <person name="Wagenaar J."/>
            <person name="Strong T."/>
        </authorList>
    </citation>
    <scope>NUCLEOTIDE SEQUENCE [LARGE SCALE GENOMIC DNA]</scope>
    <source>
        <strain evidence="6 7">MJM16</strain>
    </source>
</reference>
<accession>A0ABS3HBH1</accession>